<dbReference type="Proteomes" id="UP000249757">
    <property type="component" value="Unassembled WGS sequence"/>
</dbReference>
<evidence type="ECO:0000256" key="1">
    <source>
        <dbReference type="PIRSR" id="PIRSR600246-1"/>
    </source>
</evidence>
<reference evidence="8" key="4">
    <citation type="journal article" date="2022" name="Microb. Genom.">
        <title>A global pangenome for the wheat fungal pathogen Pyrenophora tritici-repentis and prediction of effector protein structural homology.</title>
        <authorList>
            <person name="Moolhuijzen P.M."/>
            <person name="See P.T."/>
            <person name="Shi G."/>
            <person name="Powell H.R."/>
            <person name="Cockram J."/>
            <person name="Jorgensen L.N."/>
            <person name="Benslimane H."/>
            <person name="Strelkov S.E."/>
            <person name="Turner J."/>
            <person name="Liu Z."/>
            <person name="Moffat C.S."/>
        </authorList>
    </citation>
    <scope>NUCLEOTIDE SEQUENCE [LARGE SCALE GENOMIC DNA]</scope>
</reference>
<reference evidence="5" key="1">
    <citation type="journal article" date="2018" name="BMC Genomics">
        <title>Comparative genomics of the wheat fungal pathogen Pyrenophora tritici-repentis reveals chromosomal variations and genome plasticity.</title>
        <authorList>
            <person name="Moolhuijzen P."/>
            <person name="See P.T."/>
            <person name="Hane J.K."/>
            <person name="Shi G."/>
            <person name="Liu Z."/>
            <person name="Oliver R.P."/>
            <person name="Moffat C.S."/>
        </authorList>
    </citation>
    <scope>NUCLEOTIDE SEQUENCE [LARGE SCALE GENOMIC DNA]</scope>
    <source>
        <strain evidence="5">M4</strain>
    </source>
</reference>
<evidence type="ECO:0000313" key="6">
    <source>
        <dbReference type="EMBL" id="KAI1509693.1"/>
    </source>
</evidence>
<dbReference type="EMBL" id="NQIK02000010">
    <property type="protein sequence ID" value="KAF7565914.1"/>
    <property type="molecule type" value="Genomic_DNA"/>
</dbReference>
<sequence length="446" mass="48208">MVTTSSPKHDTHPITSQHVKPRIIIHGGAGNITRTSIPRDQYDEYRASLLSILSKATAQLSVPGATALDVATYAVTLLENDPLYNSGKGAVFTRDGKNELECSIMVSNGYRKRGIGCMLLSHVKNPIKLAREFLIRGESADGGGAGDHCQYSGEFAEEMAEKWGLEIVEPSYFFTQKRWDEHQRGLVEEKKKEEAGKASHETSQWEKDNFIPLGTCGAVVVDSFGTVCTATSTGGLTNKVPGRIGDTPTLGAGFWAEEWYTKVSQRSSQMLYQPSASIVSSPLDKLSRGDLRGVIGDCLLLPTLHAASTSTSTPQAAATSDEKPITVRHAMALSGTGNGDTFLRTSAARTTAARSRFSDCSLSEATTWMAGPDGELQKSAGERWDRVHEGVGGIIGIEVVGTEVQVVQDYNGGGMFRAWIDGDGGYRCLVFREDSWESGPEGWGEW</sequence>
<dbReference type="GO" id="GO:0016787">
    <property type="term" value="F:hydrolase activity"/>
    <property type="evidence" value="ECO:0007669"/>
    <property type="project" value="InterPro"/>
</dbReference>
<proteinExistence type="predicted"/>
<dbReference type="SUPFAM" id="SSF56235">
    <property type="entry name" value="N-terminal nucleophile aminohydrolases (Ntn hydrolases)"/>
    <property type="match status" value="1"/>
</dbReference>
<dbReference type="EMBL" id="NRDI02000019">
    <property type="protein sequence ID" value="KAI1509693.1"/>
    <property type="molecule type" value="Genomic_DNA"/>
</dbReference>
<feature type="binding site" evidence="2">
    <location>
        <begin position="243"/>
        <end position="246"/>
    </location>
    <ligand>
        <name>substrate</name>
    </ligand>
</feature>
<dbReference type="InterPro" id="IPR000246">
    <property type="entry name" value="Peptidase_T2"/>
</dbReference>
<comment type="caution">
    <text evidence="5">The sequence shown here is derived from an EMBL/GenBank/DDBJ whole genome shotgun (WGS) entry which is preliminary data.</text>
</comment>
<dbReference type="Gene3D" id="3.60.20.30">
    <property type="entry name" value="(Glycosyl)asparaginase"/>
    <property type="match status" value="1"/>
</dbReference>
<feature type="active site" description="Nucleophile" evidence="1">
    <location>
        <position position="215"/>
    </location>
</feature>
<dbReference type="Proteomes" id="UP000245464">
    <property type="component" value="Chromosome 10"/>
</dbReference>
<organism evidence="5 7">
    <name type="scientific">Pyrenophora tritici-repentis</name>
    <dbReference type="NCBI Taxonomy" id="45151"/>
    <lineage>
        <taxon>Eukaryota</taxon>
        <taxon>Fungi</taxon>
        <taxon>Dikarya</taxon>
        <taxon>Ascomycota</taxon>
        <taxon>Pezizomycotina</taxon>
        <taxon>Dothideomycetes</taxon>
        <taxon>Pleosporomycetidae</taxon>
        <taxon>Pleosporales</taxon>
        <taxon>Pleosporineae</taxon>
        <taxon>Pleosporaceae</taxon>
        <taxon>Pyrenophora</taxon>
    </lineage>
</organism>
<evidence type="ECO:0000313" key="7">
    <source>
        <dbReference type="Proteomes" id="UP000245464"/>
    </source>
</evidence>
<dbReference type="PANTHER" id="PTHR10188:SF43">
    <property type="entry name" value="ASPARAGINASE (EUROFUNG)"/>
    <property type="match status" value="1"/>
</dbReference>
<feature type="region of interest" description="Disordered" evidence="4">
    <location>
        <begin position="1"/>
        <end position="20"/>
    </location>
</feature>
<dbReference type="CDD" id="cd04701">
    <property type="entry name" value="Asparaginase_2"/>
    <property type="match status" value="1"/>
</dbReference>
<dbReference type="InterPro" id="IPR029055">
    <property type="entry name" value="Ntn_hydrolases_N"/>
</dbReference>
<keyword evidence="8" id="KW-1185">Reference proteome</keyword>
<reference evidence="6" key="3">
    <citation type="journal article" date="2022" name="bioRxiv">
        <title>A global pangenome for the wheat fungal pathogen Pyrenophora tritici-repentis and prediction of effector protein structural homology.</title>
        <authorList>
            <person name="Moolhuijzen P."/>
            <person name="See P.T."/>
            <person name="Shi G."/>
            <person name="Powell H.R."/>
            <person name="Cockram J."/>
            <person name="Jorgensen L.N."/>
            <person name="Benslimane H."/>
            <person name="Strelkov S.E."/>
            <person name="Turner J."/>
            <person name="Liu Z."/>
            <person name="Moffat C.S."/>
        </authorList>
    </citation>
    <scope>NUCLEOTIDE SEQUENCE</scope>
    <source>
        <strain evidence="6">86-124</strain>
    </source>
</reference>
<evidence type="ECO:0000313" key="5">
    <source>
        <dbReference type="EMBL" id="KAF7565914.1"/>
    </source>
</evidence>
<accession>A0A2W1FRS2</accession>
<dbReference type="GO" id="GO:0005737">
    <property type="term" value="C:cytoplasm"/>
    <property type="evidence" value="ECO:0007669"/>
    <property type="project" value="TreeGrafter"/>
</dbReference>
<protein>
    <submittedName>
        <fullName evidence="5">Asparaginase</fullName>
    </submittedName>
</protein>
<gene>
    <name evidence="6" type="ORF">Ptr86124_011279</name>
    <name evidence="5" type="ORF">PtrM4_053480</name>
</gene>
<evidence type="ECO:0000256" key="2">
    <source>
        <dbReference type="PIRSR" id="PIRSR600246-2"/>
    </source>
</evidence>
<dbReference type="AlphaFoldDB" id="A0A2W1FRS2"/>
<reference evidence="6" key="2">
    <citation type="submission" date="2021-05" db="EMBL/GenBank/DDBJ databases">
        <authorList>
            <person name="Moolhuijzen P.M."/>
            <person name="Moffat C.S."/>
        </authorList>
    </citation>
    <scope>NUCLEOTIDE SEQUENCE</scope>
    <source>
        <strain evidence="6">86-124</strain>
    </source>
</reference>
<evidence type="ECO:0000256" key="4">
    <source>
        <dbReference type="SAM" id="MobiDB-lite"/>
    </source>
</evidence>
<evidence type="ECO:0000256" key="3">
    <source>
        <dbReference type="PIRSR" id="PIRSR600246-3"/>
    </source>
</evidence>
<dbReference type="Pfam" id="PF01112">
    <property type="entry name" value="Asparaginase_2"/>
    <property type="match status" value="1"/>
</dbReference>
<name>A0A2W1FRS2_9PLEO</name>
<dbReference type="OrthoDB" id="2262349at2759"/>
<evidence type="ECO:0000313" key="8">
    <source>
        <dbReference type="Proteomes" id="UP000249757"/>
    </source>
</evidence>
<dbReference type="PANTHER" id="PTHR10188">
    <property type="entry name" value="L-ASPARAGINASE"/>
    <property type="match status" value="1"/>
</dbReference>
<feature type="binding site" evidence="2">
    <location>
        <begin position="336"/>
        <end position="339"/>
    </location>
    <ligand>
        <name>substrate</name>
    </ligand>
</feature>
<feature type="site" description="Cleavage; by autolysis" evidence="3">
    <location>
        <begin position="214"/>
        <end position="215"/>
    </location>
</feature>